<sequence>MHPKIARYYLFSGGPIQFGVFMMLWLLFVTKLGPILMKHRKPFVLREIMIVYNLILVLINAFYVYESLKWLDLGSKSLDPQLPELHEWLSKNESVLPRRIFYFNTKFFDLLDTIFFVLRKKSNQVSFLHVYHHFIVPVMGYIVATVCPQTVILEAFCLLNSTVHTIMYLYYFLSAFGPKIQPYLWWKRYITRLQLIQFVILGIYCLHSLIFRDISSYPLLIVIPVSIQPFVFLYMFLRFYLKAYYKMSEKIKVK</sequence>
<feature type="transmembrane region" description="Helical" evidence="10">
    <location>
        <begin position="217"/>
        <end position="241"/>
    </location>
</feature>
<dbReference type="AlphaFoldDB" id="A0A7R9MK67"/>
<feature type="transmembrane region" description="Helical" evidence="10">
    <location>
        <begin position="150"/>
        <end position="173"/>
    </location>
</feature>
<evidence type="ECO:0000256" key="1">
    <source>
        <dbReference type="ARBA" id="ARBA00004141"/>
    </source>
</evidence>
<dbReference type="EMBL" id="CAJPVJ010024034">
    <property type="protein sequence ID" value="CAG2178672.1"/>
    <property type="molecule type" value="Genomic_DNA"/>
</dbReference>
<keyword evidence="8 10" id="KW-0472">Membrane</keyword>
<dbReference type="Pfam" id="PF01151">
    <property type="entry name" value="ELO"/>
    <property type="match status" value="1"/>
</dbReference>
<evidence type="ECO:0000256" key="2">
    <source>
        <dbReference type="ARBA" id="ARBA00022516"/>
    </source>
</evidence>
<evidence type="ECO:0000313" key="11">
    <source>
        <dbReference type="EMBL" id="CAD7661536.1"/>
    </source>
</evidence>
<dbReference type="EMBL" id="OC938859">
    <property type="protein sequence ID" value="CAD7661536.1"/>
    <property type="molecule type" value="Genomic_DNA"/>
</dbReference>
<comment type="similarity">
    <text evidence="10">Belongs to the ELO family.</text>
</comment>
<keyword evidence="6 10" id="KW-1133">Transmembrane helix</keyword>
<evidence type="ECO:0000256" key="6">
    <source>
        <dbReference type="ARBA" id="ARBA00022989"/>
    </source>
</evidence>
<dbReference type="Proteomes" id="UP000728032">
    <property type="component" value="Unassembled WGS sequence"/>
</dbReference>
<keyword evidence="9 10" id="KW-0275">Fatty acid biosynthesis</keyword>
<gene>
    <name evidence="11" type="ORF">ONB1V03_LOCUS18097</name>
</gene>
<evidence type="ECO:0000256" key="8">
    <source>
        <dbReference type="ARBA" id="ARBA00023136"/>
    </source>
</evidence>
<keyword evidence="12" id="KW-1185">Reference proteome</keyword>
<feature type="non-terminal residue" evidence="11">
    <location>
        <position position="254"/>
    </location>
</feature>
<comment type="catalytic activity">
    <reaction evidence="10">
        <text>a very-long-chain acyl-CoA + malonyl-CoA + H(+) = a very-long-chain 3-oxoacyl-CoA + CO2 + CoA</text>
        <dbReference type="Rhea" id="RHEA:32727"/>
        <dbReference type="ChEBI" id="CHEBI:15378"/>
        <dbReference type="ChEBI" id="CHEBI:16526"/>
        <dbReference type="ChEBI" id="CHEBI:57287"/>
        <dbReference type="ChEBI" id="CHEBI:57384"/>
        <dbReference type="ChEBI" id="CHEBI:90725"/>
        <dbReference type="ChEBI" id="CHEBI:90736"/>
        <dbReference type="EC" id="2.3.1.199"/>
    </reaction>
</comment>
<feature type="transmembrane region" description="Helical" evidence="10">
    <location>
        <begin position="125"/>
        <end position="144"/>
    </location>
</feature>
<keyword evidence="7 10" id="KW-0443">Lipid metabolism</keyword>
<evidence type="ECO:0000256" key="4">
    <source>
        <dbReference type="ARBA" id="ARBA00022692"/>
    </source>
</evidence>
<keyword evidence="4 10" id="KW-0812">Transmembrane</keyword>
<dbReference type="GO" id="GO:0005789">
    <property type="term" value="C:endoplasmic reticulum membrane"/>
    <property type="evidence" value="ECO:0007669"/>
    <property type="project" value="TreeGrafter"/>
</dbReference>
<dbReference type="GO" id="GO:0034626">
    <property type="term" value="P:fatty acid elongation, polyunsaturated fatty acid"/>
    <property type="evidence" value="ECO:0007669"/>
    <property type="project" value="TreeGrafter"/>
</dbReference>
<evidence type="ECO:0000256" key="10">
    <source>
        <dbReference type="RuleBase" id="RU361115"/>
    </source>
</evidence>
<dbReference type="GO" id="GO:0009922">
    <property type="term" value="F:fatty acid elongase activity"/>
    <property type="evidence" value="ECO:0007669"/>
    <property type="project" value="UniProtKB-EC"/>
</dbReference>
<dbReference type="PANTHER" id="PTHR11157">
    <property type="entry name" value="FATTY ACID ACYL TRANSFERASE-RELATED"/>
    <property type="match status" value="1"/>
</dbReference>
<evidence type="ECO:0000313" key="12">
    <source>
        <dbReference type="Proteomes" id="UP000728032"/>
    </source>
</evidence>
<protein>
    <recommendedName>
        <fullName evidence="10">Elongation of very long chain fatty acids protein</fullName>
        <ecNumber evidence="10">2.3.1.199</ecNumber>
    </recommendedName>
    <alternativeName>
        <fullName evidence="10">Very-long-chain 3-oxoacyl-CoA synthase</fullName>
    </alternativeName>
</protein>
<evidence type="ECO:0000256" key="5">
    <source>
        <dbReference type="ARBA" id="ARBA00022832"/>
    </source>
</evidence>
<evidence type="ECO:0000256" key="3">
    <source>
        <dbReference type="ARBA" id="ARBA00022679"/>
    </source>
</evidence>
<accession>A0A7R9MK67</accession>
<keyword evidence="3 10" id="KW-0808">Transferase</keyword>
<dbReference type="EC" id="2.3.1.199" evidence="10"/>
<dbReference type="PROSITE" id="PS01188">
    <property type="entry name" value="ELO"/>
    <property type="match status" value="1"/>
</dbReference>
<feature type="transmembrane region" description="Helical" evidence="10">
    <location>
        <begin position="193"/>
        <end position="211"/>
    </location>
</feature>
<dbReference type="GO" id="GO:0042761">
    <property type="term" value="P:very long-chain fatty acid biosynthetic process"/>
    <property type="evidence" value="ECO:0007669"/>
    <property type="project" value="TreeGrafter"/>
</dbReference>
<comment type="subcellular location">
    <subcellularLocation>
        <location evidence="1">Membrane</location>
        <topology evidence="1">Multi-pass membrane protein</topology>
    </subcellularLocation>
</comment>
<keyword evidence="5 10" id="KW-0276">Fatty acid metabolism</keyword>
<dbReference type="OrthoDB" id="434092at2759"/>
<reference evidence="11" key="1">
    <citation type="submission" date="2020-11" db="EMBL/GenBank/DDBJ databases">
        <authorList>
            <person name="Tran Van P."/>
        </authorList>
    </citation>
    <scope>NUCLEOTIDE SEQUENCE</scope>
</reference>
<dbReference type="InterPro" id="IPR030457">
    <property type="entry name" value="ELO_CS"/>
</dbReference>
<dbReference type="GO" id="GO:0019367">
    <property type="term" value="P:fatty acid elongation, saturated fatty acid"/>
    <property type="evidence" value="ECO:0007669"/>
    <property type="project" value="TreeGrafter"/>
</dbReference>
<dbReference type="PANTHER" id="PTHR11157:SF21">
    <property type="entry name" value="ELONGATION OF VERY LONG CHAIN FATTY ACIDS PROTEIN"/>
    <property type="match status" value="1"/>
</dbReference>
<organism evidence="11">
    <name type="scientific">Oppiella nova</name>
    <dbReference type="NCBI Taxonomy" id="334625"/>
    <lineage>
        <taxon>Eukaryota</taxon>
        <taxon>Metazoa</taxon>
        <taxon>Ecdysozoa</taxon>
        <taxon>Arthropoda</taxon>
        <taxon>Chelicerata</taxon>
        <taxon>Arachnida</taxon>
        <taxon>Acari</taxon>
        <taxon>Acariformes</taxon>
        <taxon>Sarcoptiformes</taxon>
        <taxon>Oribatida</taxon>
        <taxon>Brachypylina</taxon>
        <taxon>Oppioidea</taxon>
        <taxon>Oppiidae</taxon>
        <taxon>Oppiella</taxon>
    </lineage>
</organism>
<keyword evidence="2 10" id="KW-0444">Lipid biosynthesis</keyword>
<dbReference type="GO" id="GO:0030148">
    <property type="term" value="P:sphingolipid biosynthetic process"/>
    <property type="evidence" value="ECO:0007669"/>
    <property type="project" value="TreeGrafter"/>
</dbReference>
<name>A0A7R9MK67_9ACAR</name>
<dbReference type="GO" id="GO:0034625">
    <property type="term" value="P:fatty acid elongation, monounsaturated fatty acid"/>
    <property type="evidence" value="ECO:0007669"/>
    <property type="project" value="TreeGrafter"/>
</dbReference>
<evidence type="ECO:0000256" key="9">
    <source>
        <dbReference type="ARBA" id="ARBA00023160"/>
    </source>
</evidence>
<evidence type="ECO:0000256" key="7">
    <source>
        <dbReference type="ARBA" id="ARBA00023098"/>
    </source>
</evidence>
<feature type="transmembrane region" description="Helical" evidence="10">
    <location>
        <begin position="48"/>
        <end position="65"/>
    </location>
</feature>
<proteinExistence type="inferred from homology"/>
<dbReference type="InterPro" id="IPR002076">
    <property type="entry name" value="ELO_fam"/>
</dbReference>
<feature type="transmembrane region" description="Helical" evidence="10">
    <location>
        <begin position="6"/>
        <end position="28"/>
    </location>
</feature>